<keyword evidence="2" id="KW-1185">Reference proteome</keyword>
<dbReference type="EMBL" id="VSRR010129287">
    <property type="protein sequence ID" value="MPD01943.1"/>
    <property type="molecule type" value="Genomic_DNA"/>
</dbReference>
<reference evidence="1 2" key="1">
    <citation type="submission" date="2019-05" db="EMBL/GenBank/DDBJ databases">
        <title>Another draft genome of Portunus trituberculatus and its Hox gene families provides insights of decapod evolution.</title>
        <authorList>
            <person name="Jeong J.-H."/>
            <person name="Song I."/>
            <person name="Kim S."/>
            <person name="Choi T."/>
            <person name="Kim D."/>
            <person name="Ryu S."/>
            <person name="Kim W."/>
        </authorList>
    </citation>
    <scope>NUCLEOTIDE SEQUENCE [LARGE SCALE GENOMIC DNA]</scope>
    <source>
        <tissue evidence="1">Muscle</tissue>
    </source>
</reference>
<accession>A0A5B7K0K8</accession>
<protein>
    <submittedName>
        <fullName evidence="1">Uncharacterized protein</fullName>
    </submittedName>
</protein>
<organism evidence="1 2">
    <name type="scientific">Portunus trituberculatus</name>
    <name type="common">Swimming crab</name>
    <name type="synonym">Neptunus trituberculatus</name>
    <dbReference type="NCBI Taxonomy" id="210409"/>
    <lineage>
        <taxon>Eukaryota</taxon>
        <taxon>Metazoa</taxon>
        <taxon>Ecdysozoa</taxon>
        <taxon>Arthropoda</taxon>
        <taxon>Crustacea</taxon>
        <taxon>Multicrustacea</taxon>
        <taxon>Malacostraca</taxon>
        <taxon>Eumalacostraca</taxon>
        <taxon>Eucarida</taxon>
        <taxon>Decapoda</taxon>
        <taxon>Pleocyemata</taxon>
        <taxon>Brachyura</taxon>
        <taxon>Eubrachyura</taxon>
        <taxon>Portunoidea</taxon>
        <taxon>Portunidae</taxon>
        <taxon>Portuninae</taxon>
        <taxon>Portunus</taxon>
    </lineage>
</organism>
<comment type="caution">
    <text evidence="1">The sequence shown here is derived from an EMBL/GenBank/DDBJ whole genome shotgun (WGS) entry which is preliminary data.</text>
</comment>
<name>A0A5B7K0K8_PORTR</name>
<dbReference type="AlphaFoldDB" id="A0A5B7K0K8"/>
<sequence length="94" mass="10311">MPSLSCVIYAAATFVQQHPLTPTVLIGFAGPPPPPNPPSLPIIRRFIEELLSLNVYSSSGNTFKSPFYYFSPFSLSPPSLQFSLPTNYPPQPNN</sequence>
<proteinExistence type="predicted"/>
<gene>
    <name evidence="1" type="ORF">E2C01_097494</name>
</gene>
<evidence type="ECO:0000313" key="2">
    <source>
        <dbReference type="Proteomes" id="UP000324222"/>
    </source>
</evidence>
<dbReference type="Proteomes" id="UP000324222">
    <property type="component" value="Unassembled WGS sequence"/>
</dbReference>
<evidence type="ECO:0000313" key="1">
    <source>
        <dbReference type="EMBL" id="MPD01943.1"/>
    </source>
</evidence>